<name>A0ABY7DW76_MYAAR</name>
<keyword evidence="3" id="KW-1185">Reference proteome</keyword>
<accession>A0ABY7DW76</accession>
<reference evidence="2" key="1">
    <citation type="submission" date="2022-11" db="EMBL/GenBank/DDBJ databases">
        <title>Centuries of genome instability and evolution in soft-shell clam transmissible cancer (bioRxiv).</title>
        <authorList>
            <person name="Hart S.F.M."/>
            <person name="Yonemitsu M.A."/>
            <person name="Giersch R.M."/>
            <person name="Beal B.F."/>
            <person name="Arriagada G."/>
            <person name="Davis B.W."/>
            <person name="Ostrander E.A."/>
            <person name="Goff S.P."/>
            <person name="Metzger M.J."/>
        </authorList>
    </citation>
    <scope>NUCLEOTIDE SEQUENCE</scope>
    <source>
        <strain evidence="2">MELC-2E11</strain>
        <tissue evidence="2">Siphon/mantle</tissue>
    </source>
</reference>
<organism evidence="2 3">
    <name type="scientific">Mya arenaria</name>
    <name type="common">Soft-shell clam</name>
    <dbReference type="NCBI Taxonomy" id="6604"/>
    <lineage>
        <taxon>Eukaryota</taxon>
        <taxon>Metazoa</taxon>
        <taxon>Spiralia</taxon>
        <taxon>Lophotrochozoa</taxon>
        <taxon>Mollusca</taxon>
        <taxon>Bivalvia</taxon>
        <taxon>Autobranchia</taxon>
        <taxon>Heteroconchia</taxon>
        <taxon>Euheterodonta</taxon>
        <taxon>Imparidentia</taxon>
        <taxon>Neoheterodontei</taxon>
        <taxon>Myida</taxon>
        <taxon>Myoidea</taxon>
        <taxon>Myidae</taxon>
        <taxon>Mya</taxon>
    </lineage>
</organism>
<dbReference type="SUPFAM" id="SSF82199">
    <property type="entry name" value="SET domain"/>
    <property type="match status" value="1"/>
</dbReference>
<evidence type="ECO:0000259" key="1">
    <source>
        <dbReference type="PROSITE" id="PS50280"/>
    </source>
</evidence>
<sequence>MYYTKHNTVLSAKLGRLQGKYPRPTTPENTPDHFKIYQAIFITPCFNQRSCFRWLSYLRVTCQLLYRYQHEYNAAELLFSSAVLDESCAALWQKAWAARIAPAPLDTHSREHTVKNEFGYKTFRYFDNDHVFLRVGTSAEKRSEHNVALGKLKGTSGMRIGSPFRCACLVRPRRHLLTSRIGHAHYHRHLTWCGNNMAACRDVFGQNQRPCRKKANQNYLQTNTAEIELNLCYMQYIDQYIVMLCFNCFNSIDASKDTCLACMVNDLDRYTKPNCKMVKVVDDRHQPRLCLYATEMISKDTELRYDYGVADVPWRKRKKNDVKPVVFEQFSNIEMFLRDNFFLS</sequence>
<protein>
    <recommendedName>
        <fullName evidence="1">SET domain-containing protein</fullName>
    </recommendedName>
</protein>
<dbReference type="InterPro" id="IPR001214">
    <property type="entry name" value="SET_dom"/>
</dbReference>
<proteinExistence type="predicted"/>
<dbReference type="EMBL" id="CP111015">
    <property type="protein sequence ID" value="WAR01154.1"/>
    <property type="molecule type" value="Genomic_DNA"/>
</dbReference>
<evidence type="ECO:0000313" key="2">
    <source>
        <dbReference type="EMBL" id="WAR01154.1"/>
    </source>
</evidence>
<feature type="domain" description="SET" evidence="1">
    <location>
        <begin position="172"/>
        <end position="308"/>
    </location>
</feature>
<dbReference type="InterPro" id="IPR046341">
    <property type="entry name" value="SET_dom_sf"/>
</dbReference>
<dbReference type="PROSITE" id="PS50280">
    <property type="entry name" value="SET"/>
    <property type="match status" value="1"/>
</dbReference>
<dbReference type="Gene3D" id="2.170.270.10">
    <property type="entry name" value="SET domain"/>
    <property type="match status" value="1"/>
</dbReference>
<dbReference type="Proteomes" id="UP001164746">
    <property type="component" value="Chromosome 4"/>
</dbReference>
<evidence type="ECO:0000313" key="3">
    <source>
        <dbReference type="Proteomes" id="UP001164746"/>
    </source>
</evidence>
<gene>
    <name evidence="2" type="ORF">MAR_007712</name>
</gene>